<organism evidence="7 8">
    <name type="scientific">Helobdella robusta</name>
    <name type="common">Californian leech</name>
    <dbReference type="NCBI Taxonomy" id="6412"/>
    <lineage>
        <taxon>Eukaryota</taxon>
        <taxon>Metazoa</taxon>
        <taxon>Spiralia</taxon>
        <taxon>Lophotrochozoa</taxon>
        <taxon>Annelida</taxon>
        <taxon>Clitellata</taxon>
        <taxon>Hirudinea</taxon>
        <taxon>Rhynchobdellida</taxon>
        <taxon>Glossiphoniidae</taxon>
        <taxon>Helobdella</taxon>
    </lineage>
</organism>
<dbReference type="EMBL" id="KB097700">
    <property type="protein sequence ID" value="ESN91775.1"/>
    <property type="molecule type" value="Genomic_DNA"/>
</dbReference>
<keyword evidence="2 4" id="KW-0863">Zinc-finger</keyword>
<name>T1EEJ7_HELRO</name>
<dbReference type="InterPro" id="IPR017455">
    <property type="entry name" value="Znf_FYVE-rel"/>
</dbReference>
<reference evidence="7" key="3">
    <citation type="submission" date="2015-06" db="UniProtKB">
        <authorList>
            <consortium name="EnsemblMetazoa"/>
        </authorList>
    </citation>
    <scope>IDENTIFICATION</scope>
</reference>
<dbReference type="PANTHER" id="PTHR46624">
    <property type="entry name" value="AGAP002036-PA"/>
    <property type="match status" value="1"/>
</dbReference>
<dbReference type="InterPro" id="IPR027417">
    <property type="entry name" value="P-loop_NTPase"/>
</dbReference>
<dbReference type="EMBL" id="AMQM01002189">
    <property type="status" value="NOT_ANNOTATED_CDS"/>
    <property type="molecule type" value="Genomic_DNA"/>
</dbReference>
<dbReference type="Gene3D" id="3.40.50.300">
    <property type="entry name" value="P-loop containing nucleotide triphosphate hydrolases"/>
    <property type="match status" value="1"/>
</dbReference>
<dbReference type="OrthoDB" id="68108at2759"/>
<dbReference type="STRING" id="6412.T1EEJ7"/>
<evidence type="ECO:0000259" key="5">
    <source>
        <dbReference type="PROSITE" id="PS50178"/>
    </source>
</evidence>
<evidence type="ECO:0000313" key="6">
    <source>
        <dbReference type="EMBL" id="ESN91775.1"/>
    </source>
</evidence>
<gene>
    <name evidence="7" type="primary">20194999</name>
    <name evidence="6" type="ORF">HELRODRAFT_108518</name>
</gene>
<dbReference type="AlphaFoldDB" id="T1EEJ7"/>
<dbReference type="GO" id="GO:0008270">
    <property type="term" value="F:zinc ion binding"/>
    <property type="evidence" value="ECO:0007669"/>
    <property type="project" value="UniProtKB-KW"/>
</dbReference>
<dbReference type="GO" id="GO:0140042">
    <property type="term" value="P:lipid droplet formation"/>
    <property type="evidence" value="ECO:0000318"/>
    <property type="project" value="GO_Central"/>
</dbReference>
<keyword evidence="1" id="KW-0479">Metal-binding</keyword>
<evidence type="ECO:0000256" key="4">
    <source>
        <dbReference type="PROSITE-ProRule" id="PRU00091"/>
    </source>
</evidence>
<dbReference type="GO" id="GO:0005545">
    <property type="term" value="F:1-phosphatidylinositol binding"/>
    <property type="evidence" value="ECO:0000318"/>
    <property type="project" value="GO_Central"/>
</dbReference>
<reference evidence="6 8" key="2">
    <citation type="journal article" date="2013" name="Nature">
        <title>Insights into bilaterian evolution from three spiralian genomes.</title>
        <authorList>
            <person name="Simakov O."/>
            <person name="Marletaz F."/>
            <person name="Cho S.J."/>
            <person name="Edsinger-Gonzales E."/>
            <person name="Havlak P."/>
            <person name="Hellsten U."/>
            <person name="Kuo D.H."/>
            <person name="Larsson T."/>
            <person name="Lv J."/>
            <person name="Arendt D."/>
            <person name="Savage R."/>
            <person name="Osoegawa K."/>
            <person name="de Jong P."/>
            <person name="Grimwood J."/>
            <person name="Chapman J.A."/>
            <person name="Shapiro H."/>
            <person name="Aerts A."/>
            <person name="Otillar R.P."/>
            <person name="Terry A.Y."/>
            <person name="Boore J.L."/>
            <person name="Grigoriev I.V."/>
            <person name="Lindberg D.R."/>
            <person name="Seaver E.C."/>
            <person name="Weisblat D.A."/>
            <person name="Putnam N.H."/>
            <person name="Rokhsar D.S."/>
        </authorList>
    </citation>
    <scope>NUCLEOTIDE SEQUENCE</scope>
</reference>
<feature type="domain" description="FYVE-type" evidence="5">
    <location>
        <begin position="644"/>
        <end position="708"/>
    </location>
</feature>
<dbReference type="PANTHER" id="PTHR46624:SF4">
    <property type="entry name" value="FYVE-TYPE DOMAIN-CONTAINING PROTEIN"/>
    <property type="match status" value="1"/>
</dbReference>
<dbReference type="GO" id="GO:0032266">
    <property type="term" value="F:phosphatidylinositol-3-phosphate binding"/>
    <property type="evidence" value="ECO:0000318"/>
    <property type="project" value="GO_Central"/>
</dbReference>
<dbReference type="KEGG" id="hro:HELRODRAFT_108518"/>
<dbReference type="HOGENOM" id="CLU_020922_0_0_1"/>
<dbReference type="SUPFAM" id="SSF52540">
    <property type="entry name" value="P-loop containing nucleoside triphosphate hydrolases"/>
    <property type="match status" value="1"/>
</dbReference>
<evidence type="ECO:0000313" key="8">
    <source>
        <dbReference type="Proteomes" id="UP000015101"/>
    </source>
</evidence>
<dbReference type="CDD" id="cd15734">
    <property type="entry name" value="FYVE_ZFYV1"/>
    <property type="match status" value="1"/>
</dbReference>
<evidence type="ECO:0000256" key="2">
    <source>
        <dbReference type="ARBA" id="ARBA00022771"/>
    </source>
</evidence>
<evidence type="ECO:0000313" key="7">
    <source>
        <dbReference type="EnsemblMetazoa" id="HelroP108518"/>
    </source>
</evidence>
<dbReference type="GO" id="GO:0043325">
    <property type="term" value="F:phosphatidylinositol-3,4-bisphosphate binding"/>
    <property type="evidence" value="ECO:0000318"/>
    <property type="project" value="GO_Central"/>
</dbReference>
<accession>T1EEJ7</accession>
<dbReference type="GO" id="GO:0005811">
    <property type="term" value="C:lipid droplet"/>
    <property type="evidence" value="ECO:0000318"/>
    <property type="project" value="GO_Central"/>
</dbReference>
<dbReference type="InterPro" id="IPR011011">
    <property type="entry name" value="Znf_FYVE_PHD"/>
</dbReference>
<dbReference type="GO" id="GO:0005547">
    <property type="term" value="F:phosphatidylinositol-3,4,5-trisphosphate binding"/>
    <property type="evidence" value="ECO:0000318"/>
    <property type="project" value="GO_Central"/>
</dbReference>
<dbReference type="InterPro" id="IPR042427">
    <property type="entry name" value="ZFYV1"/>
</dbReference>
<keyword evidence="3" id="KW-0862">Zinc</keyword>
<dbReference type="PROSITE" id="PS50178">
    <property type="entry name" value="ZF_FYVE"/>
    <property type="match status" value="2"/>
</dbReference>
<feature type="domain" description="FYVE-type" evidence="5">
    <location>
        <begin position="528"/>
        <end position="589"/>
    </location>
</feature>
<dbReference type="Proteomes" id="UP000015101">
    <property type="component" value="Unassembled WGS sequence"/>
</dbReference>
<proteinExistence type="predicted"/>
<evidence type="ECO:0000256" key="3">
    <source>
        <dbReference type="ARBA" id="ARBA00022833"/>
    </source>
</evidence>
<dbReference type="RefSeq" id="XP_009030578.1">
    <property type="nucleotide sequence ID" value="XM_009032330.1"/>
</dbReference>
<dbReference type="InParanoid" id="T1EEJ7"/>
<dbReference type="InterPro" id="IPR000306">
    <property type="entry name" value="Znf_FYVE"/>
</dbReference>
<dbReference type="CTD" id="20194999"/>
<keyword evidence="8" id="KW-1185">Reference proteome</keyword>
<dbReference type="SMART" id="SM00064">
    <property type="entry name" value="FYVE"/>
    <property type="match status" value="2"/>
</dbReference>
<dbReference type="SUPFAM" id="SSF57903">
    <property type="entry name" value="FYVE/PHD zinc finger"/>
    <property type="match status" value="2"/>
</dbReference>
<dbReference type="Pfam" id="PF01363">
    <property type="entry name" value="FYVE"/>
    <property type="match status" value="2"/>
</dbReference>
<dbReference type="EnsemblMetazoa" id="HelroT108518">
    <property type="protein sequence ID" value="HelroP108518"/>
    <property type="gene ID" value="HelroG108518"/>
</dbReference>
<dbReference type="OMA" id="SYWIPDS"/>
<dbReference type="InterPro" id="IPR013083">
    <property type="entry name" value="Znf_RING/FYVE/PHD"/>
</dbReference>
<dbReference type="GeneID" id="20194999"/>
<evidence type="ECO:0000256" key="1">
    <source>
        <dbReference type="ARBA" id="ARBA00022723"/>
    </source>
</evidence>
<reference evidence="8" key="1">
    <citation type="submission" date="2012-12" db="EMBL/GenBank/DDBJ databases">
        <authorList>
            <person name="Hellsten U."/>
            <person name="Grimwood J."/>
            <person name="Chapman J.A."/>
            <person name="Shapiro H."/>
            <person name="Aerts A."/>
            <person name="Otillar R.P."/>
            <person name="Terry A.Y."/>
            <person name="Boore J.L."/>
            <person name="Simakov O."/>
            <person name="Marletaz F."/>
            <person name="Cho S.-J."/>
            <person name="Edsinger-Gonzales E."/>
            <person name="Havlak P."/>
            <person name="Kuo D.-H."/>
            <person name="Larsson T."/>
            <person name="Lv J."/>
            <person name="Arendt D."/>
            <person name="Savage R."/>
            <person name="Osoegawa K."/>
            <person name="de Jong P."/>
            <person name="Lindberg D.R."/>
            <person name="Seaver E.C."/>
            <person name="Weisblat D.A."/>
            <person name="Putnam N.H."/>
            <person name="Grigoriev I.V."/>
            <person name="Rokhsar D.S."/>
        </authorList>
    </citation>
    <scope>NUCLEOTIDE SEQUENCE</scope>
</reference>
<dbReference type="eggNOG" id="KOG1818">
    <property type="taxonomic scope" value="Eukaryota"/>
</dbReference>
<dbReference type="Gene3D" id="3.30.40.10">
    <property type="entry name" value="Zinc/RING finger domain, C3HC4 (zinc finger)"/>
    <property type="match status" value="2"/>
</dbReference>
<sequence>MIEHKLVEVKPISTQPQKAKLKKSSPDEFDEVTFNDEELNSPLFNSMNVNCQTIGNNFIDDAEELINHMTGSLLVEMKAKSFPLVNQREELLVKDEKDFIDQLNCSEGSQVKVVSIFGNTGDGKSHTLNHTFFNGEPVFKTSSHQNACTIGVWAAYDDLHGAIILDTEGLLGVSANHNQRTRLLLKILAISDVVIYRTRAERLHSDLFQFLGDASQAYLRHFIIQLTAASKRLHLDSNAYTSLGPSLTIFHETLHTDILAKGATEPAEKFIRDRFHEMNLSCNAFSSIHYVGTKTSRGPTNFSGLLVSVKKQLLNNEVRCSRRPAVVFQTLKILNDRFAGSIDQEIPNMFPDQYFTCRIQCLACHTRCVHTMNHSLDEQPHEAHPNSKCIHQPQYQNTVYTCKACHKRGQTVIVVPKTSASTESAWLSLASYAWSGYVLECINCGVIYRSRQHWYGNPEPEKTVVRTEIHHVWPGGNLVLQGTHNAARRLVDGIHYVSDTIAGVGAGPAKAVSNWMADKIAPPYWELNANIKTCRKCEKLFDEYTAIHHCRSCGKGFCDACSSKKRPVPERNWGMSPVRVCDDCYVLTNVNHFKESDSGVDTSQLMPRMVGEAFGSTVNVLSQIVNYPLEALKDAARPAYWVPDGEIKECCVCKLPLNPSSSLSSAVHHCRACGQGVCGKCSSNQRPVRSRGWDHPVRVCDLCFDRKDL</sequence>
<protein>
    <recommendedName>
        <fullName evidence="5">FYVE-type domain-containing protein</fullName>
    </recommendedName>
</protein>